<organism evidence="2 3">
    <name type="scientific">Kribbella amoyensis</name>
    <dbReference type="NCBI Taxonomy" id="996641"/>
    <lineage>
        <taxon>Bacteria</taxon>
        <taxon>Bacillati</taxon>
        <taxon>Actinomycetota</taxon>
        <taxon>Actinomycetes</taxon>
        <taxon>Propionibacteriales</taxon>
        <taxon>Kribbellaceae</taxon>
        <taxon>Kribbella</taxon>
    </lineage>
</organism>
<dbReference type="Proteomes" id="UP000318380">
    <property type="component" value="Unassembled WGS sequence"/>
</dbReference>
<evidence type="ECO:0000313" key="2">
    <source>
        <dbReference type="EMBL" id="TWD81666.1"/>
    </source>
</evidence>
<name>A0A561BS25_9ACTN</name>
<reference evidence="2 3" key="1">
    <citation type="submission" date="2019-06" db="EMBL/GenBank/DDBJ databases">
        <title>Sequencing the genomes of 1000 actinobacteria strains.</title>
        <authorList>
            <person name="Klenk H.-P."/>
        </authorList>
    </citation>
    <scope>NUCLEOTIDE SEQUENCE [LARGE SCALE GENOMIC DNA]</scope>
    <source>
        <strain evidence="2 3">DSM 24683</strain>
    </source>
</reference>
<feature type="region of interest" description="Disordered" evidence="1">
    <location>
        <begin position="1"/>
        <end position="59"/>
    </location>
</feature>
<keyword evidence="3" id="KW-1185">Reference proteome</keyword>
<dbReference type="AlphaFoldDB" id="A0A561BS25"/>
<accession>A0A561BS25</accession>
<dbReference type="EMBL" id="VIVK01000001">
    <property type="protein sequence ID" value="TWD81666.1"/>
    <property type="molecule type" value="Genomic_DNA"/>
</dbReference>
<protein>
    <submittedName>
        <fullName evidence="2">Uncharacterized protein</fullName>
    </submittedName>
</protein>
<evidence type="ECO:0000256" key="1">
    <source>
        <dbReference type="SAM" id="MobiDB-lite"/>
    </source>
</evidence>
<evidence type="ECO:0000313" key="3">
    <source>
        <dbReference type="Proteomes" id="UP000318380"/>
    </source>
</evidence>
<proteinExistence type="predicted"/>
<sequence length="59" mass="5645">MSAGLSATHVGVADPDDLSVVEADPADPGAVLADPGVQDTGGPPGLDPHGWVDAVDGVG</sequence>
<comment type="caution">
    <text evidence="2">The sequence shown here is derived from an EMBL/GenBank/DDBJ whole genome shotgun (WGS) entry which is preliminary data.</text>
</comment>
<gene>
    <name evidence="2" type="ORF">FB561_2786</name>
</gene>